<evidence type="ECO:0000313" key="2">
    <source>
        <dbReference type="EMBL" id="QSQ11603.1"/>
    </source>
</evidence>
<sequence length="342" mass="36021">MTTRLARRVTSRRARGQALLEAAIGATLFVTIIVFGIHLAEVGFLSLKVQEAAVSALWDGTHGEMHFIPASYSQAGGSMRSAAANAQARYSDFKGLSSAQGGGRITQVFTQGTGMQVSCGMDVGVGWAGAVLTRPVYRDNGGTACGAQATLSAWRFPSSFLDDGSEGALYKKKHLEDSISTMQVCAVGRPVGGTCTGRFAMLVDDWGLAGERESPTCLIAKQDQLFPCTNPAFHAAAWSTYTPTSLPIPLGASALAEAALYINPLPLTALAMVGLGMKEQTFWISAAGEETNFIQVMPLRDPISLIWPTSPGSVVAGTSGYYGAAYVNRLRDGGCFLGLDCD</sequence>
<reference evidence="2 3" key="1">
    <citation type="submission" date="2021-02" db="EMBL/GenBank/DDBJ databases">
        <title>De Novo genome assembly of isolated myxobacteria.</title>
        <authorList>
            <person name="Stevens D.C."/>
        </authorList>
    </citation>
    <scope>NUCLEOTIDE SEQUENCE [LARGE SCALE GENOMIC DNA]</scope>
    <source>
        <strain evidence="2 3">SCHIC003</strain>
    </source>
</reference>
<keyword evidence="1" id="KW-1133">Transmembrane helix</keyword>
<organism evidence="2 3">
    <name type="scientific">Myxococcus landrumensis</name>
    <dbReference type="NCBI Taxonomy" id="2813577"/>
    <lineage>
        <taxon>Bacteria</taxon>
        <taxon>Pseudomonadati</taxon>
        <taxon>Myxococcota</taxon>
        <taxon>Myxococcia</taxon>
        <taxon>Myxococcales</taxon>
        <taxon>Cystobacterineae</taxon>
        <taxon>Myxococcaceae</taxon>
        <taxon>Myxococcus</taxon>
    </lineage>
</organism>
<keyword evidence="1" id="KW-0812">Transmembrane</keyword>
<evidence type="ECO:0000256" key="1">
    <source>
        <dbReference type="SAM" id="Phobius"/>
    </source>
</evidence>
<proteinExistence type="predicted"/>
<keyword evidence="3" id="KW-1185">Reference proteome</keyword>
<name>A0ABX7N5C8_9BACT</name>
<dbReference type="RefSeq" id="WP_206713350.1">
    <property type="nucleotide sequence ID" value="NZ_CP071091.1"/>
</dbReference>
<keyword evidence="1" id="KW-0472">Membrane</keyword>
<dbReference type="Proteomes" id="UP000663090">
    <property type="component" value="Chromosome"/>
</dbReference>
<feature type="transmembrane region" description="Helical" evidence="1">
    <location>
        <begin position="20"/>
        <end position="40"/>
    </location>
</feature>
<gene>
    <name evidence="2" type="ORF">JY572_24780</name>
</gene>
<evidence type="ECO:0000313" key="3">
    <source>
        <dbReference type="Proteomes" id="UP000663090"/>
    </source>
</evidence>
<dbReference type="EMBL" id="CP071091">
    <property type="protein sequence ID" value="QSQ11603.1"/>
    <property type="molecule type" value="Genomic_DNA"/>
</dbReference>
<protein>
    <submittedName>
        <fullName evidence="2">Pilus assembly protein</fullName>
    </submittedName>
</protein>
<accession>A0ABX7N5C8</accession>